<feature type="binding site" evidence="3">
    <location>
        <position position="54"/>
    </location>
    <ligand>
        <name>Mg(2+)</name>
        <dbReference type="ChEBI" id="CHEBI:18420"/>
        <label>1</label>
    </ligand>
</feature>
<evidence type="ECO:0000313" key="5">
    <source>
        <dbReference type="Proteomes" id="UP000251558"/>
    </source>
</evidence>
<evidence type="ECO:0000256" key="2">
    <source>
        <dbReference type="ARBA" id="ARBA00022801"/>
    </source>
</evidence>
<feature type="binding site" evidence="3">
    <location>
        <position position="238"/>
    </location>
    <ligand>
        <name>Mg(2+)</name>
        <dbReference type="ChEBI" id="CHEBI:18420"/>
        <label>1</label>
    </ligand>
</feature>
<dbReference type="SUPFAM" id="SSF101478">
    <property type="entry name" value="ADP-ribosylglycohydrolase"/>
    <property type="match status" value="1"/>
</dbReference>
<reference evidence="4 5" key="1">
    <citation type="submission" date="2018-07" db="EMBL/GenBank/DDBJ databases">
        <title>Diversity of Mesorhizobium strains in Brazil.</title>
        <authorList>
            <person name="Helene L.C.F."/>
            <person name="Dall'Agnol R."/>
            <person name="Delamuta J.R.M."/>
            <person name="Hungria M."/>
        </authorList>
    </citation>
    <scope>NUCLEOTIDE SEQUENCE [LARGE SCALE GENOMIC DNA]</scope>
    <source>
        <strain evidence="4 5">AC99b</strain>
    </source>
</reference>
<organism evidence="4 5">
    <name type="scientific">Mesorhizobium hawassense</name>
    <dbReference type="NCBI Taxonomy" id="1209954"/>
    <lineage>
        <taxon>Bacteria</taxon>
        <taxon>Pseudomonadati</taxon>
        <taxon>Pseudomonadota</taxon>
        <taxon>Alphaproteobacteria</taxon>
        <taxon>Hyphomicrobiales</taxon>
        <taxon>Phyllobacteriaceae</taxon>
        <taxon>Mesorhizobium</taxon>
    </lineage>
</organism>
<feature type="binding site" evidence="3">
    <location>
        <position position="56"/>
    </location>
    <ligand>
        <name>Mg(2+)</name>
        <dbReference type="ChEBI" id="CHEBI:18420"/>
        <label>1</label>
    </ligand>
</feature>
<evidence type="ECO:0000256" key="1">
    <source>
        <dbReference type="ARBA" id="ARBA00010702"/>
    </source>
</evidence>
<dbReference type="GO" id="GO:0046872">
    <property type="term" value="F:metal ion binding"/>
    <property type="evidence" value="ECO:0007669"/>
    <property type="project" value="UniProtKB-KW"/>
</dbReference>
<protein>
    <submittedName>
        <fullName evidence="4">ADP-ribosylglycohydrolase family protein</fullName>
    </submittedName>
</protein>
<keyword evidence="2 4" id="KW-0378">Hydrolase</keyword>
<keyword evidence="5" id="KW-1185">Reference proteome</keyword>
<feature type="binding site" evidence="3">
    <location>
        <position position="239"/>
    </location>
    <ligand>
        <name>Mg(2+)</name>
        <dbReference type="ChEBI" id="CHEBI:18420"/>
        <label>1</label>
    </ligand>
</feature>
<dbReference type="Proteomes" id="UP000251558">
    <property type="component" value="Unassembled WGS sequence"/>
</dbReference>
<dbReference type="PANTHER" id="PTHR16222:SF24">
    <property type="entry name" value="ADP-RIBOSYLHYDROLASE ARH3"/>
    <property type="match status" value="1"/>
</dbReference>
<dbReference type="InterPro" id="IPR050792">
    <property type="entry name" value="ADP-ribosylglycohydrolase"/>
</dbReference>
<gene>
    <name evidence="4" type="ORF">DPM33_29785</name>
</gene>
<dbReference type="GO" id="GO:0016787">
    <property type="term" value="F:hydrolase activity"/>
    <property type="evidence" value="ECO:0007669"/>
    <property type="project" value="UniProtKB-KW"/>
</dbReference>
<dbReference type="AlphaFoldDB" id="A0A330HAF0"/>
<dbReference type="Gene3D" id="1.10.4080.10">
    <property type="entry name" value="ADP-ribosylation/Crystallin J1"/>
    <property type="match status" value="1"/>
</dbReference>
<dbReference type="EMBL" id="QMBP01000020">
    <property type="protein sequence ID" value="RAZ85375.1"/>
    <property type="molecule type" value="Genomic_DNA"/>
</dbReference>
<comment type="cofactor">
    <cofactor evidence="3">
        <name>Mg(2+)</name>
        <dbReference type="ChEBI" id="CHEBI:18420"/>
    </cofactor>
    <text evidence="3">Binds 2 magnesium ions per subunit.</text>
</comment>
<feature type="binding site" evidence="3">
    <location>
        <position position="236"/>
    </location>
    <ligand>
        <name>Mg(2+)</name>
        <dbReference type="ChEBI" id="CHEBI:18420"/>
        <label>1</label>
    </ligand>
</feature>
<evidence type="ECO:0000313" key="4">
    <source>
        <dbReference type="EMBL" id="RAZ85375.1"/>
    </source>
</evidence>
<keyword evidence="3" id="KW-0479">Metal-binding</keyword>
<dbReference type="InterPro" id="IPR036705">
    <property type="entry name" value="Ribosyl_crysJ1_sf"/>
</dbReference>
<proteinExistence type="inferred from homology"/>
<comment type="similarity">
    <text evidence="1">Belongs to the ADP-ribosylglycohydrolase family.</text>
</comment>
<sequence length="286" mass="30399">MIDDRRDRAVGALVGLAVGDAVGTTLEFVTRDSLPPITDMVGGGPFGLKPGEWTDDTSMALCLADSLIAKDGAVVPRHLLAHFVNWWRHGLNSVTGACFDIGMATFVALDAFERNGALENNADPEYQANGSIMRLAPVVLCARSRSDAVRLALAQGRTTHAAPVPQRCCGHLAAFLWDMIETGRIPGDLSAMSTRQREDISSAGHAPATLDAACWCVATTDDFRSAVLKAANLGDDADTVGAVTGQLAGALYGLSRIPADWLEKLAWRDDIVARGEKLWLLRGSTG</sequence>
<dbReference type="OrthoDB" id="9806482at2"/>
<keyword evidence="3" id="KW-0460">Magnesium</keyword>
<dbReference type="InterPro" id="IPR005502">
    <property type="entry name" value="Ribosyl_crysJ1"/>
</dbReference>
<dbReference type="RefSeq" id="WP_112100955.1">
    <property type="nucleotide sequence ID" value="NZ_QMBP01000020.1"/>
</dbReference>
<feature type="binding site" evidence="3">
    <location>
        <position position="55"/>
    </location>
    <ligand>
        <name>Mg(2+)</name>
        <dbReference type="ChEBI" id="CHEBI:18420"/>
        <label>1</label>
    </ligand>
</feature>
<dbReference type="PANTHER" id="PTHR16222">
    <property type="entry name" value="ADP-RIBOSYLGLYCOHYDROLASE"/>
    <property type="match status" value="1"/>
</dbReference>
<name>A0A330HAF0_9HYPH</name>
<dbReference type="Pfam" id="PF03747">
    <property type="entry name" value="ADP_ribosyl_GH"/>
    <property type="match status" value="2"/>
</dbReference>
<evidence type="ECO:0000256" key="3">
    <source>
        <dbReference type="PIRSR" id="PIRSR605502-1"/>
    </source>
</evidence>
<accession>A0A330HAF0</accession>
<comment type="caution">
    <text evidence="4">The sequence shown here is derived from an EMBL/GenBank/DDBJ whole genome shotgun (WGS) entry which is preliminary data.</text>
</comment>